<proteinExistence type="predicted"/>
<sequence length="143" mass="16718">MHKSKGGFTVLESLIVLVITSLVIGLGMISINRATVARVQERIFWQSLKRQWQFNERYAVENKTTVNVTFLKHQVQFQYPEQPERNYEFNYPKSVAKSSERDLITIKSNGYISPKTIYWTVNNGQIIKQTFQLGWGIYRIKAQ</sequence>
<comment type="caution">
    <text evidence="2">The sequence shown here is derived from an EMBL/GenBank/DDBJ whole genome shotgun (WGS) entry which is preliminary data.</text>
</comment>
<name>A0ABU8SLI6_9LACO</name>
<keyword evidence="3" id="KW-1185">Reference proteome</keyword>
<protein>
    <submittedName>
        <fullName evidence="2">Competence type IV pilus minor pilin ComGD</fullName>
    </submittedName>
</protein>
<dbReference type="RefSeq" id="WP_339960244.1">
    <property type="nucleotide sequence ID" value="NZ_JAWMWH010000001.1"/>
</dbReference>
<gene>
    <name evidence="2" type="primary">comGD</name>
    <name evidence="2" type="ORF">R4146_04525</name>
</gene>
<dbReference type="Proteomes" id="UP001370590">
    <property type="component" value="Unassembled WGS sequence"/>
</dbReference>
<dbReference type="NCBIfam" id="NF040982">
    <property type="entry name" value="ComGD"/>
    <property type="match status" value="1"/>
</dbReference>
<feature type="transmembrane region" description="Helical" evidence="1">
    <location>
        <begin position="6"/>
        <end position="29"/>
    </location>
</feature>
<accession>A0ABU8SLI6</accession>
<dbReference type="EMBL" id="JAWMWH010000001">
    <property type="protein sequence ID" value="MEJ6400435.1"/>
    <property type="molecule type" value="Genomic_DNA"/>
</dbReference>
<keyword evidence="1" id="KW-0812">Transmembrane</keyword>
<keyword evidence="1" id="KW-0472">Membrane</keyword>
<evidence type="ECO:0000256" key="1">
    <source>
        <dbReference type="SAM" id="Phobius"/>
    </source>
</evidence>
<dbReference type="InterPro" id="IPR016785">
    <property type="entry name" value="ComGD"/>
</dbReference>
<evidence type="ECO:0000313" key="2">
    <source>
        <dbReference type="EMBL" id="MEJ6400435.1"/>
    </source>
</evidence>
<reference evidence="2 3" key="1">
    <citation type="submission" date="2023-10" db="EMBL/GenBank/DDBJ databases">
        <title>Nicoliella lavandulae sp. nov. isolated from Lavandula angustifolia flowers.</title>
        <authorList>
            <person name="Alcantara C."/>
            <person name="Zuniga M."/>
            <person name="Landete J.M."/>
            <person name="Monedero V."/>
        </authorList>
    </citation>
    <scope>NUCLEOTIDE SEQUENCE [LARGE SCALE GENOMIC DNA]</scope>
    <source>
        <strain evidence="2 3">Es01</strain>
    </source>
</reference>
<evidence type="ECO:0000313" key="3">
    <source>
        <dbReference type="Proteomes" id="UP001370590"/>
    </source>
</evidence>
<organism evidence="2 3">
    <name type="scientific">Nicoliella lavandulae</name>
    <dbReference type="NCBI Taxonomy" id="3082954"/>
    <lineage>
        <taxon>Bacteria</taxon>
        <taxon>Bacillati</taxon>
        <taxon>Bacillota</taxon>
        <taxon>Bacilli</taxon>
        <taxon>Lactobacillales</taxon>
        <taxon>Lactobacillaceae</taxon>
        <taxon>Nicoliella</taxon>
    </lineage>
</organism>
<keyword evidence="1" id="KW-1133">Transmembrane helix</keyword>